<dbReference type="EMBL" id="JBBJCI010000203">
    <property type="protein sequence ID" value="KAK7241276.1"/>
    <property type="molecule type" value="Genomic_DNA"/>
</dbReference>
<keyword evidence="3" id="KW-1185">Reference proteome</keyword>
<reference evidence="2 3" key="1">
    <citation type="submission" date="2024-03" db="EMBL/GenBank/DDBJ databases">
        <title>Aureococcus anophagefferens CCMP1851 and Kratosvirus quantuckense: Draft genome of a second virus-susceptible host strain in the model system.</title>
        <authorList>
            <person name="Chase E."/>
            <person name="Truchon A.R."/>
            <person name="Schepens W."/>
            <person name="Wilhelm S.W."/>
        </authorList>
    </citation>
    <scope>NUCLEOTIDE SEQUENCE [LARGE SCALE GENOMIC DNA]</scope>
    <source>
        <strain evidence="2 3">CCMP1851</strain>
    </source>
</reference>
<proteinExistence type="predicted"/>
<dbReference type="Gene3D" id="1.25.40.10">
    <property type="entry name" value="Tetratricopeptide repeat domain"/>
    <property type="match status" value="1"/>
</dbReference>
<gene>
    <name evidence="2" type="ORF">SO694_00050052</name>
</gene>
<name>A0ABR1FYW3_AURAN</name>
<dbReference type="InterPro" id="IPR019734">
    <property type="entry name" value="TPR_rpt"/>
</dbReference>
<feature type="region of interest" description="Disordered" evidence="1">
    <location>
        <begin position="453"/>
        <end position="475"/>
    </location>
</feature>
<evidence type="ECO:0008006" key="4">
    <source>
        <dbReference type="Google" id="ProtNLM"/>
    </source>
</evidence>
<dbReference type="SMART" id="SM00028">
    <property type="entry name" value="TPR"/>
    <property type="match status" value="2"/>
</dbReference>
<protein>
    <recommendedName>
        <fullName evidence="4">Tetratricopeptide repeat protein</fullName>
    </recommendedName>
</protein>
<dbReference type="Proteomes" id="UP001363151">
    <property type="component" value="Unassembled WGS sequence"/>
</dbReference>
<accession>A0ABR1FYW3</accession>
<comment type="caution">
    <text evidence="2">The sequence shown here is derived from an EMBL/GenBank/DDBJ whole genome shotgun (WGS) entry which is preliminary data.</text>
</comment>
<sequence>MSLRESAAANEEDGGRLMDELQWKPAVLKLEEAARDLESYHEPLNKSRLEAKIGRCYVELRDYGAAHGRFEKQLECALQHDATTGTERDEGRCVAHHNLGHALFLLGSHAKALDQLDEAANLLDELEMPEQKGRTASLAGVIHQMNNRLEAAIAKHQTDHDASLKLARQNENEKGGPGATGVIRARHNIGACLLRLGKHAHAREEFDACAAALDGLQVDELEALHKGATKKLALAKAFYHGAIATDLELDGGSLDRLERAAKLAPDRARNDRRHGPVRRNFKTLELGHIDVDSADSWTSIDGKDFGQIYVRLGNANRYAHVAKRKLDVIANTTVTLVTHTCDVTRGYAQAIAGDLKAAAISFVDGLGTLVDGENRGSFGAMTKGADATFGCDCDGPPDLVPFTNGYGGAVRAEALATLKHSAAKSRGVVIRQGIGLGALYACAALHAPDKEKDKIAPANTHGPSAKAARSGAGHG</sequence>
<dbReference type="SUPFAM" id="SSF48452">
    <property type="entry name" value="TPR-like"/>
    <property type="match status" value="1"/>
</dbReference>
<evidence type="ECO:0000256" key="1">
    <source>
        <dbReference type="SAM" id="MobiDB-lite"/>
    </source>
</evidence>
<evidence type="ECO:0000313" key="3">
    <source>
        <dbReference type="Proteomes" id="UP001363151"/>
    </source>
</evidence>
<dbReference type="InterPro" id="IPR011990">
    <property type="entry name" value="TPR-like_helical_dom_sf"/>
</dbReference>
<organism evidence="2 3">
    <name type="scientific">Aureococcus anophagefferens</name>
    <name type="common">Harmful bloom alga</name>
    <dbReference type="NCBI Taxonomy" id="44056"/>
    <lineage>
        <taxon>Eukaryota</taxon>
        <taxon>Sar</taxon>
        <taxon>Stramenopiles</taxon>
        <taxon>Ochrophyta</taxon>
        <taxon>Pelagophyceae</taxon>
        <taxon>Pelagomonadales</taxon>
        <taxon>Pelagomonadaceae</taxon>
        <taxon>Aureococcus</taxon>
    </lineage>
</organism>
<evidence type="ECO:0000313" key="2">
    <source>
        <dbReference type="EMBL" id="KAK7241276.1"/>
    </source>
</evidence>